<dbReference type="Gene3D" id="3.30.70.1430">
    <property type="entry name" value="Multidrug efflux transporter AcrB pore domain"/>
    <property type="match status" value="1"/>
</dbReference>
<dbReference type="PANTHER" id="PTHR32063">
    <property type="match status" value="1"/>
</dbReference>
<dbReference type="EMBL" id="CP134501">
    <property type="protein sequence ID" value="WNF34971.1"/>
    <property type="molecule type" value="Genomic_DNA"/>
</dbReference>
<dbReference type="PANTHER" id="PTHR32063:SF0">
    <property type="entry name" value="SWARMING MOTILITY PROTEIN SWRC"/>
    <property type="match status" value="1"/>
</dbReference>
<name>A0ABY9WIQ2_9BACI</name>
<proteinExistence type="predicted"/>
<keyword evidence="2" id="KW-1185">Reference proteome</keyword>
<dbReference type="Proteomes" id="UP001303701">
    <property type="component" value="Chromosome"/>
</dbReference>
<evidence type="ECO:0000313" key="1">
    <source>
        <dbReference type="EMBL" id="WNF34971.1"/>
    </source>
</evidence>
<dbReference type="InterPro" id="IPR001036">
    <property type="entry name" value="Acrflvin-R"/>
</dbReference>
<dbReference type="SUPFAM" id="SSF82693">
    <property type="entry name" value="Multidrug efflux transporter AcrB pore domain, PN1, PN2, PC1 and PC2 subdomains"/>
    <property type="match status" value="1"/>
</dbReference>
<evidence type="ECO:0000313" key="2">
    <source>
        <dbReference type="Proteomes" id="UP001303701"/>
    </source>
</evidence>
<organism evidence="1 2">
    <name type="scientific">Aeribacillus composti</name>
    <dbReference type="NCBI Taxonomy" id="1868734"/>
    <lineage>
        <taxon>Bacteria</taxon>
        <taxon>Bacillati</taxon>
        <taxon>Bacillota</taxon>
        <taxon>Bacilli</taxon>
        <taxon>Bacillales</taxon>
        <taxon>Bacillaceae</taxon>
        <taxon>Aeribacillus</taxon>
    </lineage>
</organism>
<reference evidence="1 2" key="1">
    <citation type="submission" date="2023-09" db="EMBL/GenBank/DDBJ databases">
        <title>Different Types of Thermotolerant Ring-Cleaving Dioxygenases derived from Aeribacillus composti HB-1 applied for multiple aromatic hydrocarbons removal.</title>
        <authorList>
            <person name="Cao L."/>
            <person name="Li M."/>
            <person name="Ma T."/>
        </authorList>
    </citation>
    <scope>NUCLEOTIDE SEQUENCE [LARGE SCALE GENOMIC DNA]</scope>
    <source>
        <strain evidence="1 2">HB-1</strain>
    </source>
</reference>
<protein>
    <submittedName>
        <fullName evidence="1">Efflux RND transporter permease subunit</fullName>
    </submittedName>
</protein>
<gene>
    <name evidence="1" type="ORF">RI196_16625</name>
</gene>
<accession>A0ABY9WIQ2</accession>
<dbReference type="RefSeq" id="WP_311067372.1">
    <property type="nucleotide sequence ID" value="NZ_CP134501.1"/>
</dbReference>
<dbReference type="Gene3D" id="1.20.1640.10">
    <property type="entry name" value="Multidrug efflux transporter AcrB transmembrane domain"/>
    <property type="match status" value="1"/>
</dbReference>
<dbReference type="Pfam" id="PF00873">
    <property type="entry name" value="ACR_tran"/>
    <property type="match status" value="1"/>
</dbReference>
<dbReference type="GeneID" id="301127620"/>
<sequence>MTRLIEGAMKRSILILTCVVLIMAWGALSAFQMQRDYLPSINNTALMVTIQADNYQADQVKQMITEKVEEAVRSVDKLDYMETNSFDGGLMASLYFPGHTNMEKAENEVKTAVE</sequence>